<accession>A0ABQ9JI84</accession>
<evidence type="ECO:0000313" key="8">
    <source>
        <dbReference type="Proteomes" id="UP001162164"/>
    </source>
</evidence>
<dbReference type="EMBL" id="JAPWTJ010000492">
    <property type="protein sequence ID" value="KAJ8977931.1"/>
    <property type="molecule type" value="Genomic_DNA"/>
</dbReference>
<dbReference type="SUPFAM" id="SSF48452">
    <property type="entry name" value="TPR-like"/>
    <property type="match status" value="1"/>
</dbReference>
<evidence type="ECO:0000256" key="2">
    <source>
        <dbReference type="ARBA" id="ARBA00022490"/>
    </source>
</evidence>
<evidence type="ECO:0000313" key="7">
    <source>
        <dbReference type="EMBL" id="KAJ8977931.1"/>
    </source>
</evidence>
<comment type="function">
    <text evidence="6">Axonemal protein which is implicated in axonemal and/or peri-axonemal structure assembly and regulates flagellum assembly and beating and therefore sperm motility.</text>
</comment>
<dbReference type="PANTHER" id="PTHR46630">
    <property type="entry name" value="TETRATRICOPEPTIDE REPEAT PROTEIN 29"/>
    <property type="match status" value="1"/>
</dbReference>
<comment type="caution">
    <text evidence="7">The sequence shown here is derived from an EMBL/GenBank/DDBJ whole genome shotgun (WGS) entry which is preliminary data.</text>
</comment>
<evidence type="ECO:0000256" key="4">
    <source>
        <dbReference type="ARBA" id="ARBA00022803"/>
    </source>
</evidence>
<keyword evidence="4" id="KW-0802">TPR repeat</keyword>
<protein>
    <recommendedName>
        <fullName evidence="5">Tetratricopeptide repeat protein 29</fullName>
    </recommendedName>
</protein>
<dbReference type="InterPro" id="IPR051476">
    <property type="entry name" value="Bac_ResReg_Asp_Phosphatase"/>
</dbReference>
<dbReference type="PANTHER" id="PTHR46630:SF1">
    <property type="entry name" value="TETRATRICOPEPTIDE REPEAT PROTEIN 29"/>
    <property type="match status" value="1"/>
</dbReference>
<evidence type="ECO:0000256" key="3">
    <source>
        <dbReference type="ARBA" id="ARBA00022737"/>
    </source>
</evidence>
<comment type="subcellular location">
    <subcellularLocation>
        <location evidence="1">Cytoplasm</location>
    </subcellularLocation>
</comment>
<keyword evidence="2" id="KW-0963">Cytoplasm</keyword>
<evidence type="ECO:0000256" key="5">
    <source>
        <dbReference type="ARBA" id="ARBA00040665"/>
    </source>
</evidence>
<keyword evidence="3" id="KW-0677">Repeat</keyword>
<sequence>MNENAIRRERARKVAKQKTIEEMRAALPVYSLEEIRQHRLPFHEALICNLCDSGYEYTANFISQLFEVQEKLRKEGGPYSQIWTRPQLINCKKELNDLCDRLIKAELYKKRSEYEFMHGRYEALSSYAYGKFLMERFKQTAEAQDHLQRARILSKDQIWTTKPIFPLDGDVLFLKVNYLLYTCLITQVEALLDTDLEKASRLAILARKRASDACYPEGEITALMLKGMCELSRNETKAAISTFTKVYHMQSQLGSDKGICEVRMLVANAHLLDGNEQLSLSTLLMLKESADELNLPFYLAQSYRHLGEFFLNRGEPSKATPFLSEALKIFYERECHKEAEQVRNLEAISSGLELFTTYVTLLNKSNTPECLMNLIDWKDSRKSFMGLGESLTSLPIDKIIRDSVAQFQLNTIDDKMSERRGTAKKSVRINENVDVGRSGDNDSGVIFTPEPRYNPGIRYPVADVGNSSDLQIRKQCMPRPTEGSYKHHFNRMVWIQSARELEQDNVVPAGAKNSMILSLVAGRKRAETVYSGHDDPCGFRAPDDFTGCIQCHSVMEISQTPIEMHPFSGFYLELSQLLVHPFYYSKGVEDDRNDKHIRLRHLILPRQLGRPDLSESVLVLAAESVLYHTYSLGGALFDT</sequence>
<gene>
    <name evidence="7" type="ORF">NQ317_002905</name>
</gene>
<proteinExistence type="predicted"/>
<keyword evidence="8" id="KW-1185">Reference proteome</keyword>
<dbReference type="Gene3D" id="1.25.40.10">
    <property type="entry name" value="Tetratricopeptide repeat domain"/>
    <property type="match status" value="1"/>
</dbReference>
<organism evidence="7 8">
    <name type="scientific">Molorchus minor</name>
    <dbReference type="NCBI Taxonomy" id="1323400"/>
    <lineage>
        <taxon>Eukaryota</taxon>
        <taxon>Metazoa</taxon>
        <taxon>Ecdysozoa</taxon>
        <taxon>Arthropoda</taxon>
        <taxon>Hexapoda</taxon>
        <taxon>Insecta</taxon>
        <taxon>Pterygota</taxon>
        <taxon>Neoptera</taxon>
        <taxon>Endopterygota</taxon>
        <taxon>Coleoptera</taxon>
        <taxon>Polyphaga</taxon>
        <taxon>Cucujiformia</taxon>
        <taxon>Chrysomeloidea</taxon>
        <taxon>Cerambycidae</taxon>
        <taxon>Lamiinae</taxon>
        <taxon>Monochamini</taxon>
        <taxon>Molorchus</taxon>
    </lineage>
</organism>
<reference evidence="7" key="1">
    <citation type="journal article" date="2023" name="Insect Mol. Biol.">
        <title>Genome sequencing provides insights into the evolution of gene families encoding plant cell wall-degrading enzymes in longhorned beetles.</title>
        <authorList>
            <person name="Shin N.R."/>
            <person name="Okamura Y."/>
            <person name="Kirsch R."/>
            <person name="Pauchet Y."/>
        </authorList>
    </citation>
    <scope>NUCLEOTIDE SEQUENCE</scope>
    <source>
        <strain evidence="7">MMC_N1</strain>
    </source>
</reference>
<name>A0ABQ9JI84_9CUCU</name>
<dbReference type="Proteomes" id="UP001162164">
    <property type="component" value="Unassembled WGS sequence"/>
</dbReference>
<evidence type="ECO:0000256" key="1">
    <source>
        <dbReference type="ARBA" id="ARBA00004496"/>
    </source>
</evidence>
<evidence type="ECO:0000256" key="6">
    <source>
        <dbReference type="ARBA" id="ARBA00044739"/>
    </source>
</evidence>
<dbReference type="InterPro" id="IPR011990">
    <property type="entry name" value="TPR-like_helical_dom_sf"/>
</dbReference>